<keyword evidence="1" id="KW-0472">Membrane</keyword>
<protein>
    <submittedName>
        <fullName evidence="2">Uncharacterized protein</fullName>
    </submittedName>
</protein>
<accession>A0A2N1N4J9</accession>
<comment type="caution">
    <text evidence="2">The sequence shown here is derived from an EMBL/GenBank/DDBJ whole genome shotgun (WGS) entry which is preliminary data.</text>
</comment>
<dbReference type="Proteomes" id="UP000233469">
    <property type="component" value="Unassembled WGS sequence"/>
</dbReference>
<dbReference type="EMBL" id="LLXL01000802">
    <property type="protein sequence ID" value="PKK68789.1"/>
    <property type="molecule type" value="Genomic_DNA"/>
</dbReference>
<organism evidence="2 3">
    <name type="scientific">Rhizophagus irregularis</name>
    <dbReference type="NCBI Taxonomy" id="588596"/>
    <lineage>
        <taxon>Eukaryota</taxon>
        <taxon>Fungi</taxon>
        <taxon>Fungi incertae sedis</taxon>
        <taxon>Mucoromycota</taxon>
        <taxon>Glomeromycotina</taxon>
        <taxon>Glomeromycetes</taxon>
        <taxon>Glomerales</taxon>
        <taxon>Glomeraceae</taxon>
        <taxon>Rhizophagus</taxon>
    </lineage>
</organism>
<sequence length="96" mass="11380">MHIFTRLLDYYHFTFMYQLFGVSTGLTYILFQLCITKLFLCGDKKVNSFNVGYFKTVIPFREILTKIIELHISNAISVLILYIIIVHYIFLCSSFY</sequence>
<feature type="transmembrane region" description="Helical" evidence="1">
    <location>
        <begin position="15"/>
        <end position="40"/>
    </location>
</feature>
<proteinExistence type="predicted"/>
<gene>
    <name evidence="2" type="ORF">RhiirC2_528233</name>
</gene>
<dbReference type="AlphaFoldDB" id="A0A2N1N4J9"/>
<feature type="transmembrane region" description="Helical" evidence="1">
    <location>
        <begin position="70"/>
        <end position="90"/>
    </location>
</feature>
<evidence type="ECO:0000256" key="1">
    <source>
        <dbReference type="SAM" id="Phobius"/>
    </source>
</evidence>
<reference evidence="2 3" key="1">
    <citation type="submission" date="2016-04" db="EMBL/GenBank/DDBJ databases">
        <title>Genome analyses suggest a sexual origin of heterokaryosis in a supposedly ancient asexual fungus.</title>
        <authorList>
            <person name="Ropars J."/>
            <person name="Sedzielewska K."/>
            <person name="Noel J."/>
            <person name="Charron P."/>
            <person name="Farinelli L."/>
            <person name="Marton T."/>
            <person name="Kruger M."/>
            <person name="Pelin A."/>
            <person name="Brachmann A."/>
            <person name="Corradi N."/>
        </authorList>
    </citation>
    <scope>NUCLEOTIDE SEQUENCE [LARGE SCALE GENOMIC DNA]</scope>
    <source>
        <strain evidence="2 3">C2</strain>
    </source>
</reference>
<reference evidence="2 3" key="2">
    <citation type="submission" date="2017-10" db="EMBL/GenBank/DDBJ databases">
        <title>Extensive intraspecific genome diversity in a model arbuscular mycorrhizal fungus.</title>
        <authorList>
            <person name="Chen E.C.H."/>
            <person name="Morin E."/>
            <person name="Baudet D."/>
            <person name="Noel J."/>
            <person name="Ndikumana S."/>
            <person name="Charron P."/>
            <person name="St-Onge C."/>
            <person name="Giorgi J."/>
            <person name="Grigoriev I.V."/>
            <person name="Roux C."/>
            <person name="Martin F.M."/>
            <person name="Corradi N."/>
        </authorList>
    </citation>
    <scope>NUCLEOTIDE SEQUENCE [LARGE SCALE GENOMIC DNA]</scope>
    <source>
        <strain evidence="2 3">C2</strain>
    </source>
</reference>
<keyword evidence="1" id="KW-0812">Transmembrane</keyword>
<evidence type="ECO:0000313" key="3">
    <source>
        <dbReference type="Proteomes" id="UP000233469"/>
    </source>
</evidence>
<keyword evidence="1" id="KW-1133">Transmembrane helix</keyword>
<name>A0A2N1N4J9_9GLOM</name>
<evidence type="ECO:0000313" key="2">
    <source>
        <dbReference type="EMBL" id="PKK68789.1"/>
    </source>
</evidence>